<evidence type="ECO:0000313" key="2">
    <source>
        <dbReference type="Proteomes" id="UP001164250"/>
    </source>
</evidence>
<reference evidence="2" key="1">
    <citation type="journal article" date="2023" name="G3 (Bethesda)">
        <title>Genome assembly and association tests identify interacting loci associated with vigor, precocity, and sex in interspecific pistachio rootstocks.</title>
        <authorList>
            <person name="Palmer W."/>
            <person name="Jacygrad E."/>
            <person name="Sagayaradj S."/>
            <person name="Cavanaugh K."/>
            <person name="Han R."/>
            <person name="Bertier L."/>
            <person name="Beede B."/>
            <person name="Kafkas S."/>
            <person name="Golino D."/>
            <person name="Preece J."/>
            <person name="Michelmore R."/>
        </authorList>
    </citation>
    <scope>NUCLEOTIDE SEQUENCE [LARGE SCALE GENOMIC DNA]</scope>
</reference>
<dbReference type="EMBL" id="CM047906">
    <property type="protein sequence ID" value="KAJ0085348.1"/>
    <property type="molecule type" value="Genomic_DNA"/>
</dbReference>
<keyword evidence="2" id="KW-1185">Reference proteome</keyword>
<name>A0ACC1AGY6_9ROSI</name>
<protein>
    <submittedName>
        <fullName evidence="1">Uncharacterized protein</fullName>
    </submittedName>
</protein>
<organism evidence="1 2">
    <name type="scientific">Pistacia atlantica</name>
    <dbReference type="NCBI Taxonomy" id="434234"/>
    <lineage>
        <taxon>Eukaryota</taxon>
        <taxon>Viridiplantae</taxon>
        <taxon>Streptophyta</taxon>
        <taxon>Embryophyta</taxon>
        <taxon>Tracheophyta</taxon>
        <taxon>Spermatophyta</taxon>
        <taxon>Magnoliopsida</taxon>
        <taxon>eudicotyledons</taxon>
        <taxon>Gunneridae</taxon>
        <taxon>Pentapetalae</taxon>
        <taxon>rosids</taxon>
        <taxon>malvids</taxon>
        <taxon>Sapindales</taxon>
        <taxon>Anacardiaceae</taxon>
        <taxon>Pistacia</taxon>
    </lineage>
</organism>
<proteinExistence type="predicted"/>
<sequence>MHMAVKDTFQLNLTKVEVELMLPPFLELIIKSNASQKNPELTAVDAAVAVAIAIYLPPQGIP</sequence>
<evidence type="ECO:0000313" key="1">
    <source>
        <dbReference type="EMBL" id="KAJ0085348.1"/>
    </source>
</evidence>
<accession>A0ACC1AGY6</accession>
<gene>
    <name evidence="1" type="ORF">Patl1_09352</name>
</gene>
<comment type="caution">
    <text evidence="1">The sequence shown here is derived from an EMBL/GenBank/DDBJ whole genome shotgun (WGS) entry which is preliminary data.</text>
</comment>
<dbReference type="Proteomes" id="UP001164250">
    <property type="component" value="Chromosome 10"/>
</dbReference>